<proteinExistence type="inferred from homology"/>
<organism evidence="12 13">
    <name type="scientific">Candidatus Ghiorseimicrobium undicola</name>
    <dbReference type="NCBI Taxonomy" id="1974746"/>
    <lineage>
        <taxon>Bacteria</taxon>
        <taxon>Pseudomonadati</taxon>
        <taxon>Candidatus Omnitrophota</taxon>
        <taxon>Candidatus Ghiorseimicrobium</taxon>
    </lineage>
</organism>
<dbReference type="EMBL" id="PCWA01000075">
    <property type="protein sequence ID" value="PIQ89002.1"/>
    <property type="molecule type" value="Genomic_DNA"/>
</dbReference>
<evidence type="ECO:0000259" key="8">
    <source>
        <dbReference type="Pfam" id="PF00408"/>
    </source>
</evidence>
<dbReference type="SUPFAM" id="SSF53738">
    <property type="entry name" value="Phosphoglucomutase, first 3 domains"/>
    <property type="match status" value="2"/>
</dbReference>
<evidence type="ECO:0000256" key="3">
    <source>
        <dbReference type="ARBA" id="ARBA00022553"/>
    </source>
</evidence>
<sequence length="495" mass="55108">MEEVIMQQEARGQINSSTSLRINGEQSRTIKFGTDGWRAVIADNFTFHNVRVLTQAVCDYINQDLADKPKQVAVGYDTRFLSDKFAETVCEVMAANNIAVSLSQKAVPTPAVSFVTKHGSFALGIVLTASHNPPEFNGFKIKDARGGSADIAITHKVETLLGESAVKSLPLKEALRLGLVKRLDFESKYIKFIKSYMDLKLLKSAKFKILQDVMYGSGSGILEEIIKATPLKLTVMHKGINPSFGGLRPEPVPENLEEAMHKMSKERFDLGLVLDGDADRIAAIEPGGKFISPQQVLALLILHLKEDRKWDGAVVKTIAGTTMIDKITKKLGIKLYETPVGFKYISNLMEEENILVGGEEAGGMGFKNYIPERDGVLAGLLLIEMMAYRKKGIDKIMRDLENEYGKYFYVKDSLHLTEVKFDKEKTLKNLPGKLLNKKISDIKTFDGIKIIFEDEDWLMLRGSGTEPIVRVYAEAKKKEVAESLVKKGKQIILNS</sequence>
<dbReference type="InterPro" id="IPR005845">
    <property type="entry name" value="A-D-PHexomutase_a/b/a-II"/>
</dbReference>
<dbReference type="Gene3D" id="3.40.120.10">
    <property type="entry name" value="Alpha-D-Glucose-1,6-Bisphosphate, subunit A, domain 3"/>
    <property type="match status" value="3"/>
</dbReference>
<feature type="domain" description="Alpha-D-phosphohexomutase alpha/beta/alpha" evidence="11">
    <location>
        <begin position="293"/>
        <end position="404"/>
    </location>
</feature>
<dbReference type="InterPro" id="IPR016066">
    <property type="entry name" value="A-D-PHexomutase_CS"/>
</dbReference>
<keyword evidence="6" id="KW-0413">Isomerase</keyword>
<dbReference type="Pfam" id="PF02880">
    <property type="entry name" value="PGM_PMM_III"/>
    <property type="match status" value="1"/>
</dbReference>
<dbReference type="InterPro" id="IPR036900">
    <property type="entry name" value="A-D-PHexomutase_C_sf"/>
</dbReference>
<dbReference type="GO" id="GO:0000287">
    <property type="term" value="F:magnesium ion binding"/>
    <property type="evidence" value="ECO:0007669"/>
    <property type="project" value="InterPro"/>
</dbReference>
<evidence type="ECO:0000256" key="5">
    <source>
        <dbReference type="ARBA" id="ARBA00022842"/>
    </source>
</evidence>
<reference evidence="12 13" key="1">
    <citation type="submission" date="2017-09" db="EMBL/GenBank/DDBJ databases">
        <title>Depth-based differentiation of microbial function through sediment-hosted aquifers and enrichment of novel symbionts in the deep terrestrial subsurface.</title>
        <authorList>
            <person name="Probst A.J."/>
            <person name="Ladd B."/>
            <person name="Jarett J.K."/>
            <person name="Geller-Mcgrath D.E."/>
            <person name="Sieber C.M."/>
            <person name="Emerson J.B."/>
            <person name="Anantharaman K."/>
            <person name="Thomas B.C."/>
            <person name="Malmstrom R."/>
            <person name="Stieglmeier M."/>
            <person name="Klingl A."/>
            <person name="Woyke T."/>
            <person name="Ryan C.M."/>
            <person name="Banfield J.F."/>
        </authorList>
    </citation>
    <scope>NUCLEOTIDE SEQUENCE [LARGE SCALE GENOMIC DNA]</scope>
    <source>
        <strain evidence="12">CG11_big_fil_rev_8_21_14_0_20_42_13</strain>
    </source>
</reference>
<dbReference type="GO" id="GO:0008973">
    <property type="term" value="F:phosphopentomutase activity"/>
    <property type="evidence" value="ECO:0007669"/>
    <property type="project" value="TreeGrafter"/>
</dbReference>
<evidence type="ECO:0000256" key="7">
    <source>
        <dbReference type="RuleBase" id="RU004326"/>
    </source>
</evidence>
<feature type="domain" description="Alpha-D-phosphohexomutase C-terminal" evidence="8">
    <location>
        <begin position="419"/>
        <end position="485"/>
    </location>
</feature>
<dbReference type="InterPro" id="IPR005841">
    <property type="entry name" value="Alpha-D-phosphohexomutase_SF"/>
</dbReference>
<dbReference type="Pfam" id="PF00408">
    <property type="entry name" value="PGM_PMM_IV"/>
    <property type="match status" value="1"/>
</dbReference>
<dbReference type="AlphaFoldDB" id="A0A2H0LXB2"/>
<dbReference type="Gene3D" id="3.30.310.50">
    <property type="entry name" value="Alpha-D-phosphohexomutase, C-terminal domain"/>
    <property type="match status" value="1"/>
</dbReference>
<feature type="domain" description="Alpha-D-phosphohexomutase alpha/beta/alpha" evidence="10">
    <location>
        <begin position="188"/>
        <end position="286"/>
    </location>
</feature>
<keyword evidence="3" id="KW-0597">Phosphoprotein</keyword>
<dbReference type="PANTHER" id="PTHR45745">
    <property type="entry name" value="PHOSPHOMANNOMUTASE 45A"/>
    <property type="match status" value="1"/>
</dbReference>
<dbReference type="GO" id="GO:0006166">
    <property type="term" value="P:purine ribonucleoside salvage"/>
    <property type="evidence" value="ECO:0007669"/>
    <property type="project" value="TreeGrafter"/>
</dbReference>
<evidence type="ECO:0000313" key="13">
    <source>
        <dbReference type="Proteomes" id="UP000229641"/>
    </source>
</evidence>
<name>A0A2H0LXB2_9BACT</name>
<keyword evidence="5 7" id="KW-0460">Magnesium</keyword>
<dbReference type="InterPro" id="IPR016055">
    <property type="entry name" value="A-D-PHexomutase_a/b/a-I/II/III"/>
</dbReference>
<dbReference type="Proteomes" id="UP000229641">
    <property type="component" value="Unassembled WGS sequence"/>
</dbReference>
<dbReference type="PROSITE" id="PS00710">
    <property type="entry name" value="PGM_PMM"/>
    <property type="match status" value="1"/>
</dbReference>
<dbReference type="InterPro" id="IPR005843">
    <property type="entry name" value="A-D-PHexomutase_C"/>
</dbReference>
<comment type="similarity">
    <text evidence="2 7">Belongs to the phosphohexose mutase family.</text>
</comment>
<evidence type="ECO:0000256" key="4">
    <source>
        <dbReference type="ARBA" id="ARBA00022723"/>
    </source>
</evidence>
<dbReference type="SUPFAM" id="SSF55957">
    <property type="entry name" value="Phosphoglucomutase, C-terminal domain"/>
    <property type="match status" value="1"/>
</dbReference>
<dbReference type="Pfam" id="PF02879">
    <property type="entry name" value="PGM_PMM_II"/>
    <property type="match status" value="1"/>
</dbReference>
<evidence type="ECO:0008006" key="14">
    <source>
        <dbReference type="Google" id="ProtNLM"/>
    </source>
</evidence>
<dbReference type="InterPro" id="IPR005846">
    <property type="entry name" value="A-D-PHexomutase_a/b/a-III"/>
</dbReference>
<dbReference type="CDD" id="cd05800">
    <property type="entry name" value="PGM_like2"/>
    <property type="match status" value="1"/>
</dbReference>
<accession>A0A2H0LXB2</accession>
<dbReference type="PRINTS" id="PR00509">
    <property type="entry name" value="PGMPMM"/>
</dbReference>
<keyword evidence="4 7" id="KW-0479">Metal-binding</keyword>
<evidence type="ECO:0000256" key="2">
    <source>
        <dbReference type="ARBA" id="ARBA00010231"/>
    </source>
</evidence>
<evidence type="ECO:0000313" key="12">
    <source>
        <dbReference type="EMBL" id="PIQ89002.1"/>
    </source>
</evidence>
<comment type="caution">
    <text evidence="12">The sequence shown here is derived from an EMBL/GenBank/DDBJ whole genome shotgun (WGS) entry which is preliminary data.</text>
</comment>
<dbReference type="Pfam" id="PF02878">
    <property type="entry name" value="PGM_PMM_I"/>
    <property type="match status" value="1"/>
</dbReference>
<evidence type="ECO:0000259" key="11">
    <source>
        <dbReference type="Pfam" id="PF02880"/>
    </source>
</evidence>
<dbReference type="InterPro" id="IPR005844">
    <property type="entry name" value="A-D-PHexomutase_a/b/a-I"/>
</dbReference>
<comment type="cofactor">
    <cofactor evidence="1">
        <name>Mg(2+)</name>
        <dbReference type="ChEBI" id="CHEBI:18420"/>
    </cofactor>
</comment>
<evidence type="ECO:0000259" key="10">
    <source>
        <dbReference type="Pfam" id="PF02879"/>
    </source>
</evidence>
<dbReference type="GO" id="GO:0005975">
    <property type="term" value="P:carbohydrate metabolic process"/>
    <property type="evidence" value="ECO:0007669"/>
    <property type="project" value="InterPro"/>
</dbReference>
<gene>
    <name evidence="12" type="ORF">COV72_05005</name>
</gene>
<evidence type="ECO:0000256" key="6">
    <source>
        <dbReference type="ARBA" id="ARBA00023235"/>
    </source>
</evidence>
<feature type="domain" description="Alpha-D-phosphohexomutase alpha/beta/alpha" evidence="9">
    <location>
        <begin position="30"/>
        <end position="161"/>
    </location>
</feature>
<dbReference type="PANTHER" id="PTHR45745:SF1">
    <property type="entry name" value="PHOSPHOGLUCOMUTASE 2B-RELATED"/>
    <property type="match status" value="1"/>
</dbReference>
<evidence type="ECO:0000259" key="9">
    <source>
        <dbReference type="Pfam" id="PF02878"/>
    </source>
</evidence>
<evidence type="ECO:0000256" key="1">
    <source>
        <dbReference type="ARBA" id="ARBA00001946"/>
    </source>
</evidence>
<protein>
    <recommendedName>
        <fullName evidence="14">Phosphoglucosamine mutase</fullName>
    </recommendedName>
</protein>